<proteinExistence type="predicted"/>
<evidence type="ECO:0000313" key="1">
    <source>
        <dbReference type="EMBL" id="KAI5664674.1"/>
    </source>
</evidence>
<comment type="caution">
    <text evidence="1">The sequence shown here is derived from an EMBL/GenBank/DDBJ whole genome shotgun (WGS) entry which is preliminary data.</text>
</comment>
<keyword evidence="2" id="KW-1185">Reference proteome</keyword>
<gene>
    <name evidence="1" type="ORF">M9H77_23997</name>
</gene>
<organism evidence="1 2">
    <name type="scientific">Catharanthus roseus</name>
    <name type="common">Madagascar periwinkle</name>
    <name type="synonym">Vinca rosea</name>
    <dbReference type="NCBI Taxonomy" id="4058"/>
    <lineage>
        <taxon>Eukaryota</taxon>
        <taxon>Viridiplantae</taxon>
        <taxon>Streptophyta</taxon>
        <taxon>Embryophyta</taxon>
        <taxon>Tracheophyta</taxon>
        <taxon>Spermatophyta</taxon>
        <taxon>Magnoliopsida</taxon>
        <taxon>eudicotyledons</taxon>
        <taxon>Gunneridae</taxon>
        <taxon>Pentapetalae</taxon>
        <taxon>asterids</taxon>
        <taxon>lamiids</taxon>
        <taxon>Gentianales</taxon>
        <taxon>Apocynaceae</taxon>
        <taxon>Rauvolfioideae</taxon>
        <taxon>Vinceae</taxon>
        <taxon>Catharanthinae</taxon>
        <taxon>Catharanthus</taxon>
    </lineage>
</organism>
<dbReference type="Proteomes" id="UP001060085">
    <property type="component" value="Linkage Group LG05"/>
</dbReference>
<dbReference type="EMBL" id="CM044705">
    <property type="protein sequence ID" value="KAI5664674.1"/>
    <property type="molecule type" value="Genomic_DNA"/>
</dbReference>
<sequence>MERWVPLFEIFMNSPCPETEASLWLQQSFNPSSTAPISTCSFLSLLFCPSEALPVTSSSPDRKRIMYIKTLPSMVQARILSFLVHDRQRFCRKDLIKLAQSMLNEGQGLDFWVKKTAQQLLDVLSASDFEWVSNLNLDSEEEIAEDKFTTLPDWLKDAAKTGDLVLPWLPISPDEFNLRMPFDSLGEDEDSTYIAEEDKEGHVDEIMKEVEEDTDLKDVSQDPEFGKMVGSLKLRILNLETFSKTAEVANEIHQLYVRSRVDSLAVLNSIEPWKADDETASILISHLSDGNEDELGWPSQVLCAIVLPKMLHLRVPASRVLLTAIIEYCKVHQKAAEYALLFPLILKVEGINNPICDVITRIIRECLHPAHVSAFCQKFLCKEVNAEKFICLPCHRSLIGIELEWTESFFTLMQNILNHNVHLTQDTVDQLVHGVCKVTHTFSRSLKLCNFVLCLVNKCSPFLKSHKLLLIQSVEKTNTLVTKSILSKLASL</sequence>
<name>A0ACC0AUV0_CATRO</name>
<reference evidence="2" key="1">
    <citation type="journal article" date="2023" name="Nat. Plants">
        <title>Single-cell RNA sequencing provides a high-resolution roadmap for understanding the multicellular compartmentation of specialized metabolism.</title>
        <authorList>
            <person name="Sun S."/>
            <person name="Shen X."/>
            <person name="Li Y."/>
            <person name="Li Y."/>
            <person name="Wang S."/>
            <person name="Li R."/>
            <person name="Zhang H."/>
            <person name="Shen G."/>
            <person name="Guo B."/>
            <person name="Wei J."/>
            <person name="Xu J."/>
            <person name="St-Pierre B."/>
            <person name="Chen S."/>
            <person name="Sun C."/>
        </authorList>
    </citation>
    <scope>NUCLEOTIDE SEQUENCE [LARGE SCALE GENOMIC DNA]</scope>
</reference>
<protein>
    <submittedName>
        <fullName evidence="1">Uncharacterized protein</fullName>
    </submittedName>
</protein>
<accession>A0ACC0AUV0</accession>
<evidence type="ECO:0000313" key="2">
    <source>
        <dbReference type="Proteomes" id="UP001060085"/>
    </source>
</evidence>